<gene>
    <name evidence="4" type="ORF">niasHS_011842</name>
</gene>
<dbReference type="PANTHER" id="PTHR24171">
    <property type="entry name" value="ANKYRIN REPEAT DOMAIN-CONTAINING PROTEIN 39-RELATED"/>
    <property type="match status" value="1"/>
</dbReference>
<evidence type="ECO:0000313" key="4">
    <source>
        <dbReference type="EMBL" id="KAL3081757.1"/>
    </source>
</evidence>
<dbReference type="InterPro" id="IPR036770">
    <property type="entry name" value="Ankyrin_rpt-contain_sf"/>
</dbReference>
<comment type="caution">
    <text evidence="4">The sequence shown here is derived from an EMBL/GenBank/DDBJ whole genome shotgun (WGS) entry which is preliminary data.</text>
</comment>
<protein>
    <recommendedName>
        <fullName evidence="6">Ankyrin repeat domain-containing protein</fullName>
    </recommendedName>
</protein>
<dbReference type="InterPro" id="IPR002110">
    <property type="entry name" value="Ankyrin_rpt"/>
</dbReference>
<organism evidence="4 5">
    <name type="scientific">Heterodera schachtii</name>
    <name type="common">Sugarbeet cyst nematode worm</name>
    <name type="synonym">Tylenchus schachtii</name>
    <dbReference type="NCBI Taxonomy" id="97005"/>
    <lineage>
        <taxon>Eukaryota</taxon>
        <taxon>Metazoa</taxon>
        <taxon>Ecdysozoa</taxon>
        <taxon>Nematoda</taxon>
        <taxon>Chromadorea</taxon>
        <taxon>Rhabditida</taxon>
        <taxon>Tylenchina</taxon>
        <taxon>Tylenchomorpha</taxon>
        <taxon>Tylenchoidea</taxon>
        <taxon>Heteroderidae</taxon>
        <taxon>Heteroderinae</taxon>
        <taxon>Heterodera</taxon>
    </lineage>
</organism>
<reference evidence="4 5" key="1">
    <citation type="submission" date="2024-10" db="EMBL/GenBank/DDBJ databases">
        <authorList>
            <person name="Kim D."/>
        </authorList>
    </citation>
    <scope>NUCLEOTIDE SEQUENCE [LARGE SCALE GENOMIC DNA]</scope>
    <source>
        <strain evidence="4">Taebaek</strain>
    </source>
</reference>
<dbReference type="Proteomes" id="UP001620645">
    <property type="component" value="Unassembled WGS sequence"/>
</dbReference>
<dbReference type="SMART" id="SM00248">
    <property type="entry name" value="ANK"/>
    <property type="match status" value="1"/>
</dbReference>
<keyword evidence="1" id="KW-0677">Repeat</keyword>
<keyword evidence="5" id="KW-1185">Reference proteome</keyword>
<proteinExistence type="predicted"/>
<evidence type="ECO:0008006" key="6">
    <source>
        <dbReference type="Google" id="ProtNLM"/>
    </source>
</evidence>
<dbReference type="SUPFAM" id="SSF48403">
    <property type="entry name" value="Ankyrin repeat"/>
    <property type="match status" value="1"/>
</dbReference>
<evidence type="ECO:0000256" key="1">
    <source>
        <dbReference type="ARBA" id="ARBA00022737"/>
    </source>
</evidence>
<evidence type="ECO:0000256" key="2">
    <source>
        <dbReference type="ARBA" id="ARBA00023043"/>
    </source>
</evidence>
<feature type="repeat" description="ANK" evidence="3">
    <location>
        <begin position="1"/>
        <end position="27"/>
    </location>
</feature>
<evidence type="ECO:0000256" key="3">
    <source>
        <dbReference type="PROSITE-ProRule" id="PRU00023"/>
    </source>
</evidence>
<dbReference type="PROSITE" id="PS50088">
    <property type="entry name" value="ANK_REPEAT"/>
    <property type="match status" value="1"/>
</dbReference>
<accession>A0ABD2INW1</accession>
<dbReference type="AlphaFoldDB" id="A0ABD2INW1"/>
<name>A0ABD2INW1_HETSC</name>
<sequence>MRASGRGHVDVVTFLVEQGTDLDHTDTDGYNALMCAVKNRRTEMARHLVTIGANTDQIGIDGKRARDLAEESGLAEMIDIFRAAAEQRENADG</sequence>
<keyword evidence="2 3" id="KW-0040">ANK repeat</keyword>
<dbReference type="EMBL" id="JBICCN010000264">
    <property type="protein sequence ID" value="KAL3081757.1"/>
    <property type="molecule type" value="Genomic_DNA"/>
</dbReference>
<dbReference type="Gene3D" id="1.25.40.20">
    <property type="entry name" value="Ankyrin repeat-containing domain"/>
    <property type="match status" value="1"/>
</dbReference>
<evidence type="ECO:0000313" key="5">
    <source>
        <dbReference type="Proteomes" id="UP001620645"/>
    </source>
</evidence>
<dbReference type="Pfam" id="PF12796">
    <property type="entry name" value="Ank_2"/>
    <property type="match status" value="1"/>
</dbReference>